<dbReference type="InterPro" id="IPR000796">
    <property type="entry name" value="Asp_trans"/>
</dbReference>
<dbReference type="Proteomes" id="UP000189369">
    <property type="component" value="Chromosome"/>
</dbReference>
<dbReference type="AlphaFoldDB" id="A0A1U9K0V6"/>
<evidence type="ECO:0000313" key="8">
    <source>
        <dbReference type="EMBL" id="AQS51667.1"/>
    </source>
</evidence>
<evidence type="ECO:0000259" key="7">
    <source>
        <dbReference type="Pfam" id="PF00155"/>
    </source>
</evidence>
<feature type="domain" description="Aminotransferase class I/classII large" evidence="7">
    <location>
        <begin position="28"/>
        <end position="392"/>
    </location>
</feature>
<comment type="subunit">
    <text evidence="3">Homodimer.</text>
</comment>
<evidence type="ECO:0000256" key="5">
    <source>
        <dbReference type="ARBA" id="ARBA00022679"/>
    </source>
</evidence>
<dbReference type="InterPro" id="IPR015421">
    <property type="entry name" value="PyrdxlP-dep_Trfase_major"/>
</dbReference>
<dbReference type="InterPro" id="IPR015424">
    <property type="entry name" value="PyrdxlP-dep_Trfase"/>
</dbReference>
<evidence type="ECO:0000313" key="9">
    <source>
        <dbReference type="Proteomes" id="UP000189369"/>
    </source>
</evidence>
<dbReference type="Pfam" id="PF00155">
    <property type="entry name" value="Aminotran_1_2"/>
    <property type="match status" value="1"/>
</dbReference>
<organism evidence="8 9">
    <name type="scientific">Paenalcaligenes hominis</name>
    <dbReference type="NCBI Taxonomy" id="643674"/>
    <lineage>
        <taxon>Bacteria</taxon>
        <taxon>Pseudomonadati</taxon>
        <taxon>Pseudomonadota</taxon>
        <taxon>Betaproteobacteria</taxon>
        <taxon>Burkholderiales</taxon>
        <taxon>Alcaligenaceae</taxon>
        <taxon>Paenalcaligenes</taxon>
    </lineage>
</organism>
<dbReference type="SUPFAM" id="SSF53383">
    <property type="entry name" value="PLP-dependent transferases"/>
    <property type="match status" value="1"/>
</dbReference>
<dbReference type="PRINTS" id="PR00799">
    <property type="entry name" value="TRANSAMINASE"/>
</dbReference>
<dbReference type="GO" id="GO:0030170">
    <property type="term" value="F:pyridoxal phosphate binding"/>
    <property type="evidence" value="ECO:0007669"/>
    <property type="project" value="InterPro"/>
</dbReference>
<dbReference type="KEGG" id="phn:PAEH1_09035"/>
<evidence type="ECO:0000256" key="1">
    <source>
        <dbReference type="ARBA" id="ARBA00001933"/>
    </source>
</evidence>
<comment type="similarity">
    <text evidence="2">Belongs to the class-I pyridoxal-phosphate-dependent aminotransferase family.</text>
</comment>
<evidence type="ECO:0000256" key="3">
    <source>
        <dbReference type="ARBA" id="ARBA00011738"/>
    </source>
</evidence>
<dbReference type="EMBL" id="CP019697">
    <property type="protein sequence ID" value="AQS51667.1"/>
    <property type="molecule type" value="Genomic_DNA"/>
</dbReference>
<dbReference type="PANTHER" id="PTHR11879:SF37">
    <property type="entry name" value="AROMATIC-AMINO-ACID AMINOTRANSFERASE"/>
    <property type="match status" value="1"/>
</dbReference>
<reference evidence="8 9" key="1">
    <citation type="submission" date="2017-01" db="EMBL/GenBank/DDBJ databases">
        <title>Complete Genome Sequence of Paenalcaligenes hominis, Isolated from a paraplegic Patient with neurogenic bladder.</title>
        <authorList>
            <person name="Mukhopadhyay R."/>
            <person name="Joaquin J."/>
            <person name="Hogue R."/>
            <person name="Kilaru A."/>
            <person name="Jospin G."/>
            <person name="Mars K."/>
            <person name="Eisen J.A."/>
            <person name="Chaturvedi V."/>
        </authorList>
    </citation>
    <scope>NUCLEOTIDE SEQUENCE [LARGE SCALE GENOMIC DNA]</scope>
    <source>
        <strain evidence="8 9">15S00501</strain>
    </source>
</reference>
<dbReference type="FunFam" id="3.40.640.10:FF:000015">
    <property type="entry name" value="Aspartate aminotransferase"/>
    <property type="match status" value="1"/>
</dbReference>
<dbReference type="InterPro" id="IPR015422">
    <property type="entry name" value="PyrdxlP-dep_Trfase_small"/>
</dbReference>
<dbReference type="CDD" id="cd00609">
    <property type="entry name" value="AAT_like"/>
    <property type="match status" value="1"/>
</dbReference>
<evidence type="ECO:0000256" key="2">
    <source>
        <dbReference type="ARBA" id="ARBA00007441"/>
    </source>
</evidence>
<dbReference type="OrthoDB" id="9766445at2"/>
<dbReference type="GO" id="GO:0033585">
    <property type="term" value="P:L-phenylalanine biosynthetic process from chorismate via phenylpyruvate"/>
    <property type="evidence" value="ECO:0007669"/>
    <property type="project" value="TreeGrafter"/>
</dbReference>
<keyword evidence="6" id="KW-0663">Pyridoxal phosphate</keyword>
<name>A0A1U9K0V6_9BURK</name>
<evidence type="ECO:0000256" key="6">
    <source>
        <dbReference type="ARBA" id="ARBA00022898"/>
    </source>
</evidence>
<proteinExistence type="inferred from homology"/>
<dbReference type="GO" id="GO:0005829">
    <property type="term" value="C:cytosol"/>
    <property type="evidence" value="ECO:0007669"/>
    <property type="project" value="TreeGrafter"/>
</dbReference>
<dbReference type="NCBIfam" id="NF006719">
    <property type="entry name" value="PRK09257.1"/>
    <property type="match status" value="1"/>
</dbReference>
<accession>A0A1U9K0V6</accession>
<dbReference type="Gene3D" id="3.90.1150.10">
    <property type="entry name" value="Aspartate Aminotransferase, domain 1"/>
    <property type="match status" value="1"/>
</dbReference>
<dbReference type="GO" id="GO:0004838">
    <property type="term" value="F:L-tyrosine-2-oxoglutarate transaminase activity"/>
    <property type="evidence" value="ECO:0007669"/>
    <property type="project" value="TreeGrafter"/>
</dbReference>
<dbReference type="PANTHER" id="PTHR11879">
    <property type="entry name" value="ASPARTATE AMINOTRANSFERASE"/>
    <property type="match status" value="1"/>
</dbReference>
<dbReference type="InterPro" id="IPR004839">
    <property type="entry name" value="Aminotransferase_I/II_large"/>
</dbReference>
<keyword evidence="4 8" id="KW-0032">Aminotransferase</keyword>
<dbReference type="Gene3D" id="3.40.640.10">
    <property type="entry name" value="Type I PLP-dependent aspartate aminotransferase-like (Major domain)"/>
    <property type="match status" value="1"/>
</dbReference>
<dbReference type="GO" id="GO:0042802">
    <property type="term" value="F:identical protein binding"/>
    <property type="evidence" value="ECO:0007669"/>
    <property type="project" value="TreeGrafter"/>
</dbReference>
<comment type="cofactor">
    <cofactor evidence="1">
        <name>pyridoxal 5'-phosphate</name>
        <dbReference type="ChEBI" id="CHEBI:597326"/>
    </cofactor>
</comment>
<evidence type="ECO:0000256" key="4">
    <source>
        <dbReference type="ARBA" id="ARBA00022576"/>
    </source>
</evidence>
<protein>
    <submittedName>
        <fullName evidence="8">Aromatic amino acid aminotransferase</fullName>
    </submittedName>
</protein>
<sequence length="404" mass="45225">MFGHLRAFDGDPIFSLGEAFHADPRDLKVNLTVGLYYDEQGRLPLLDVVRQAEQQWADQALPRAYLPIEGLADYRAQVQKLVFGEHSAALAENRVATIQTLGGTGALKVGGDFLHAAYPDSEMWISDPAWDNHHAIFNGAGISTHTYRYYDSATRGLDFEGMVEALAQLPKHSIVLLHPCCHNPTGVDLNDEQWLTVIELLRDRELIPFVDMAYQGFGRSLDEDAYAIRAMDQAGLTFLVANSFSKNFSYYSERCGGLSVVCQSAEEASRVLGQLKAVARRIYSNPPSHGGQAIALILADPDLYQTWRQQVDQMRERIVSLRQKVYDRLQELVPNYDSSYFIKQQGMFCYTGLNPKQLQALRSKHGVYIIDSGRISLPGLNEDNLDYFVQSLAAVITDPALQQT</sequence>
<keyword evidence="5 8" id="KW-0808">Transferase</keyword>
<dbReference type="STRING" id="643674.PAEH1_09035"/>
<gene>
    <name evidence="8" type="ORF">PAEH1_09035</name>
</gene>